<keyword evidence="2" id="KW-1185">Reference proteome</keyword>
<sequence length="81" mass="9223">MKKHPDPWCGVAALRALHLPYAAQSFPGATYLRTEFCTVFDKWTTVYQDPKGQECVMVEMWQDPEGKTGRMAVIKPRGVLH</sequence>
<dbReference type="EMBL" id="ON529851">
    <property type="protein sequence ID" value="UTC28723.1"/>
    <property type="molecule type" value="Genomic_DNA"/>
</dbReference>
<name>A0A9E7N4M7_9CAUD</name>
<reference evidence="1" key="1">
    <citation type="submission" date="2022-04" db="EMBL/GenBank/DDBJ databases">
        <authorList>
            <person name="Friedrich I."/>
            <person name="Schneider D."/>
            <person name="Poehlein A."/>
            <person name="Hertel R."/>
            <person name="Daniel R."/>
        </authorList>
    </citation>
    <scope>NUCLEOTIDE SEQUENCE</scope>
</reference>
<proteinExistence type="predicted"/>
<gene>
    <name evidence="1" type="ORF">MARCHEWKA_02110</name>
</gene>
<accession>A0A9E7N4M7</accession>
<organism evidence="1 2">
    <name type="scientific">Brevundimonas phage vB_BpoS-Marchewka</name>
    <dbReference type="NCBI Taxonomy" id="2948604"/>
    <lineage>
        <taxon>Viruses</taxon>
        <taxon>Duplodnaviria</taxon>
        <taxon>Heunggongvirae</taxon>
        <taxon>Uroviricota</taxon>
        <taxon>Caudoviricetes</taxon>
        <taxon>Jeanschmidtviridae</taxon>
        <taxon>Marchewkavirus</taxon>
        <taxon>Marchewkavirus marchewka</taxon>
    </lineage>
</organism>
<dbReference type="Proteomes" id="UP001056634">
    <property type="component" value="Segment"/>
</dbReference>
<evidence type="ECO:0000313" key="2">
    <source>
        <dbReference type="Proteomes" id="UP001056634"/>
    </source>
</evidence>
<protein>
    <submittedName>
        <fullName evidence="1">Uncharacterized protein</fullName>
    </submittedName>
</protein>
<evidence type="ECO:0000313" key="1">
    <source>
        <dbReference type="EMBL" id="UTC28723.1"/>
    </source>
</evidence>